<dbReference type="Gene3D" id="1.10.240.10">
    <property type="entry name" value="Tyrosyl-Transfer RNA Synthetase"/>
    <property type="match status" value="1"/>
</dbReference>
<dbReference type="InterPro" id="IPR014729">
    <property type="entry name" value="Rossmann-like_a/b/a_fold"/>
</dbReference>
<evidence type="ECO:0000313" key="13">
    <source>
        <dbReference type="Proteomes" id="UP000198741"/>
    </source>
</evidence>
<dbReference type="InterPro" id="IPR002306">
    <property type="entry name" value="Trp-tRNA-ligase"/>
</dbReference>
<dbReference type="Gene3D" id="3.40.50.620">
    <property type="entry name" value="HUPs"/>
    <property type="match status" value="1"/>
</dbReference>
<evidence type="ECO:0000256" key="4">
    <source>
        <dbReference type="ARBA" id="ARBA00022741"/>
    </source>
</evidence>
<sequence length="369" mass="39722">MTTFHDLPAALDPEDGTADEPDPSFARAGQRSVELETELRTTPREHHVISGDRPTGDLHLGHLLGTLANRVRLQRMGVPLTLVIADYQVIADRDSPGPLTARVRSLVADYLAAGVDPEGATIFPHSAVPALNQLLLPFLSLVSDAELRRNPTVKAESEAAARPLSGLLLTYPVHQAADILFCGGTVVPVGRDQLPHLELTRLIARRFNDRYGPVFDIPEAMLSTVPVLLGIDGNKMSKSRGNAIALGDDEDTTARLIRRARTDSLRHIAFDPLRRPEVASLLQMAAALTGRSPVDVAAGIGNGGAGALKAAVIEAVNETLRPLRSRRRELMADPGFLDGVLLDGIAEANSMASQKLHRVRAAMGMDYLR</sequence>
<dbReference type="PANTHER" id="PTHR43766">
    <property type="entry name" value="TRYPTOPHAN--TRNA LIGASE, MITOCHONDRIAL"/>
    <property type="match status" value="1"/>
</dbReference>
<accession>A0A1H0TA03</accession>
<keyword evidence="7 10" id="KW-0030">Aminoacyl-tRNA synthetase</keyword>
<keyword evidence="4 10" id="KW-0547">Nucleotide-binding</keyword>
<dbReference type="RefSeq" id="WP_090480818.1">
    <property type="nucleotide sequence ID" value="NZ_LT629710.1"/>
</dbReference>
<reference evidence="12 13" key="1">
    <citation type="submission" date="2016-10" db="EMBL/GenBank/DDBJ databases">
        <authorList>
            <person name="de Groot N.N."/>
        </authorList>
    </citation>
    <scope>NUCLEOTIDE SEQUENCE [LARGE SCALE GENOMIC DNA]</scope>
    <source>
        <strain evidence="13">P4-7,KCTC 19426,CECT 7604</strain>
    </source>
</reference>
<dbReference type="Pfam" id="PF00579">
    <property type="entry name" value="tRNA-synt_1b"/>
    <property type="match status" value="1"/>
</dbReference>
<dbReference type="PANTHER" id="PTHR43766:SF1">
    <property type="entry name" value="TRYPTOPHAN--TRNA LIGASE, MITOCHONDRIAL"/>
    <property type="match status" value="1"/>
</dbReference>
<dbReference type="GO" id="GO:0005737">
    <property type="term" value="C:cytoplasm"/>
    <property type="evidence" value="ECO:0007669"/>
    <property type="project" value="UniProtKB-UniRule"/>
</dbReference>
<evidence type="ECO:0000256" key="6">
    <source>
        <dbReference type="ARBA" id="ARBA00022917"/>
    </source>
</evidence>
<evidence type="ECO:0000256" key="11">
    <source>
        <dbReference type="SAM" id="MobiDB-lite"/>
    </source>
</evidence>
<evidence type="ECO:0000313" key="12">
    <source>
        <dbReference type="EMBL" id="SDP50530.1"/>
    </source>
</evidence>
<evidence type="ECO:0000256" key="2">
    <source>
        <dbReference type="ARBA" id="ARBA00013161"/>
    </source>
</evidence>
<keyword evidence="6 10" id="KW-0648">Protein biosynthesis</keyword>
<dbReference type="AlphaFoldDB" id="A0A1H0TA03"/>
<evidence type="ECO:0000256" key="9">
    <source>
        <dbReference type="NCBIfam" id="TIGR00233"/>
    </source>
</evidence>
<evidence type="ECO:0000256" key="10">
    <source>
        <dbReference type="RuleBase" id="RU363036"/>
    </source>
</evidence>
<dbReference type="OrthoDB" id="9801042at2"/>
<comment type="catalytic activity">
    <reaction evidence="8">
        <text>tRNA(Trp) + L-tryptophan + ATP = L-tryptophyl-tRNA(Trp) + AMP + diphosphate + H(+)</text>
        <dbReference type="Rhea" id="RHEA:24080"/>
        <dbReference type="Rhea" id="RHEA-COMP:9671"/>
        <dbReference type="Rhea" id="RHEA-COMP:9705"/>
        <dbReference type="ChEBI" id="CHEBI:15378"/>
        <dbReference type="ChEBI" id="CHEBI:30616"/>
        <dbReference type="ChEBI" id="CHEBI:33019"/>
        <dbReference type="ChEBI" id="CHEBI:57912"/>
        <dbReference type="ChEBI" id="CHEBI:78442"/>
        <dbReference type="ChEBI" id="CHEBI:78535"/>
        <dbReference type="ChEBI" id="CHEBI:456215"/>
        <dbReference type="EC" id="6.1.1.2"/>
    </reaction>
</comment>
<dbReference type="GO" id="GO:0004830">
    <property type="term" value="F:tryptophan-tRNA ligase activity"/>
    <property type="evidence" value="ECO:0007669"/>
    <property type="project" value="UniProtKB-UniRule"/>
</dbReference>
<evidence type="ECO:0000256" key="1">
    <source>
        <dbReference type="ARBA" id="ARBA00005594"/>
    </source>
</evidence>
<evidence type="ECO:0000256" key="3">
    <source>
        <dbReference type="ARBA" id="ARBA00022598"/>
    </source>
</evidence>
<dbReference type="STRING" id="1090615.SAMN04515671_4537"/>
<proteinExistence type="inferred from homology"/>
<dbReference type="InterPro" id="IPR002305">
    <property type="entry name" value="aa-tRNA-synth_Ic"/>
</dbReference>
<dbReference type="PRINTS" id="PR01039">
    <property type="entry name" value="TRNASYNTHTRP"/>
</dbReference>
<dbReference type="EMBL" id="LT629710">
    <property type="protein sequence ID" value="SDP50530.1"/>
    <property type="molecule type" value="Genomic_DNA"/>
</dbReference>
<keyword evidence="13" id="KW-1185">Reference proteome</keyword>
<protein>
    <recommendedName>
        <fullName evidence="2 9">Tryptophan--tRNA ligase</fullName>
        <ecNumber evidence="2 9">6.1.1.2</ecNumber>
    </recommendedName>
</protein>
<name>A0A1H0TA03_9ACTN</name>
<feature type="region of interest" description="Disordered" evidence="11">
    <location>
        <begin position="1"/>
        <end position="31"/>
    </location>
</feature>
<feature type="compositionally biased region" description="Acidic residues" evidence="11">
    <location>
        <begin position="12"/>
        <end position="22"/>
    </location>
</feature>
<dbReference type="FunFam" id="1.10.240.10:FF:000005">
    <property type="entry name" value="Tryptophan--tRNA ligase"/>
    <property type="match status" value="1"/>
</dbReference>
<comment type="similarity">
    <text evidence="1 10">Belongs to the class-I aminoacyl-tRNA synthetase family.</text>
</comment>
<organism evidence="12 13">
    <name type="scientific">Nakamurella panacisegetis</name>
    <dbReference type="NCBI Taxonomy" id="1090615"/>
    <lineage>
        <taxon>Bacteria</taxon>
        <taxon>Bacillati</taxon>
        <taxon>Actinomycetota</taxon>
        <taxon>Actinomycetes</taxon>
        <taxon>Nakamurellales</taxon>
        <taxon>Nakamurellaceae</taxon>
        <taxon>Nakamurella</taxon>
    </lineage>
</organism>
<dbReference type="PROSITE" id="PS00178">
    <property type="entry name" value="AA_TRNA_LIGASE_I"/>
    <property type="match status" value="1"/>
</dbReference>
<keyword evidence="5 10" id="KW-0067">ATP-binding</keyword>
<evidence type="ECO:0000256" key="5">
    <source>
        <dbReference type="ARBA" id="ARBA00022840"/>
    </source>
</evidence>
<dbReference type="InterPro" id="IPR050203">
    <property type="entry name" value="Trp-tRNA_synthetase"/>
</dbReference>
<evidence type="ECO:0000256" key="7">
    <source>
        <dbReference type="ARBA" id="ARBA00023146"/>
    </source>
</evidence>
<dbReference type="InterPro" id="IPR001412">
    <property type="entry name" value="aa-tRNA-synth_I_CS"/>
</dbReference>
<dbReference type="NCBIfam" id="TIGR00233">
    <property type="entry name" value="trpS"/>
    <property type="match status" value="1"/>
</dbReference>
<dbReference type="Proteomes" id="UP000198741">
    <property type="component" value="Chromosome I"/>
</dbReference>
<dbReference type="EC" id="6.1.1.2" evidence="2 9"/>
<dbReference type="GO" id="GO:0006436">
    <property type="term" value="P:tryptophanyl-tRNA aminoacylation"/>
    <property type="evidence" value="ECO:0007669"/>
    <property type="project" value="UniProtKB-UniRule"/>
</dbReference>
<evidence type="ECO:0000256" key="8">
    <source>
        <dbReference type="ARBA" id="ARBA00049929"/>
    </source>
</evidence>
<gene>
    <name evidence="12" type="ORF">SAMN04515671_4537</name>
</gene>
<dbReference type="SUPFAM" id="SSF52374">
    <property type="entry name" value="Nucleotidylyl transferase"/>
    <property type="match status" value="1"/>
</dbReference>
<keyword evidence="3 10" id="KW-0436">Ligase</keyword>
<dbReference type="GO" id="GO:0005524">
    <property type="term" value="F:ATP binding"/>
    <property type="evidence" value="ECO:0007669"/>
    <property type="project" value="UniProtKB-KW"/>
</dbReference>